<dbReference type="OMA" id="QYQTRRT"/>
<dbReference type="PROSITE" id="PS50005">
    <property type="entry name" value="TPR"/>
    <property type="match status" value="1"/>
</dbReference>
<dbReference type="HOGENOM" id="CLU_035279_0_0_1"/>
<keyword evidence="1" id="KW-0802">TPR repeat</keyword>
<feature type="repeat" description="TPR" evidence="1">
    <location>
        <begin position="32"/>
        <end position="65"/>
    </location>
</feature>
<gene>
    <name evidence="3" type="primary">Dana\GF23726</name>
    <name evidence="3" type="synonym">dana_GLEANR_8504</name>
    <name evidence="3" type="ORF">GF23726</name>
</gene>
<dbReference type="InParanoid" id="B3M6H2"/>
<reference evidence="3 4" key="1">
    <citation type="journal article" date="2007" name="Nature">
        <title>Evolution of genes and genomes on the Drosophila phylogeny.</title>
        <authorList>
            <consortium name="Drosophila 12 Genomes Consortium"/>
            <person name="Clark A.G."/>
            <person name="Eisen M.B."/>
            <person name="Smith D.R."/>
            <person name="Bergman C.M."/>
            <person name="Oliver B."/>
            <person name="Markow T.A."/>
            <person name="Kaufman T.C."/>
            <person name="Kellis M."/>
            <person name="Gelbart W."/>
            <person name="Iyer V.N."/>
            <person name="Pollard D.A."/>
            <person name="Sackton T.B."/>
            <person name="Larracuente A.M."/>
            <person name="Singh N.D."/>
            <person name="Abad J.P."/>
            <person name="Abt D.N."/>
            <person name="Adryan B."/>
            <person name="Aguade M."/>
            <person name="Akashi H."/>
            <person name="Anderson W.W."/>
            <person name="Aquadro C.F."/>
            <person name="Ardell D.H."/>
            <person name="Arguello R."/>
            <person name="Artieri C.G."/>
            <person name="Barbash D.A."/>
            <person name="Barker D."/>
            <person name="Barsanti P."/>
            <person name="Batterham P."/>
            <person name="Batzoglou S."/>
            <person name="Begun D."/>
            <person name="Bhutkar A."/>
            <person name="Blanco E."/>
            <person name="Bosak S.A."/>
            <person name="Bradley R.K."/>
            <person name="Brand A.D."/>
            <person name="Brent M.R."/>
            <person name="Brooks A.N."/>
            <person name="Brown R.H."/>
            <person name="Butlin R.K."/>
            <person name="Caggese C."/>
            <person name="Calvi B.R."/>
            <person name="Bernardo de Carvalho A."/>
            <person name="Caspi A."/>
            <person name="Castrezana S."/>
            <person name="Celniker S.E."/>
            <person name="Chang J.L."/>
            <person name="Chapple C."/>
            <person name="Chatterji S."/>
            <person name="Chinwalla A."/>
            <person name="Civetta A."/>
            <person name="Clifton S.W."/>
            <person name="Comeron J.M."/>
            <person name="Costello J.C."/>
            <person name="Coyne J.A."/>
            <person name="Daub J."/>
            <person name="David R.G."/>
            <person name="Delcher A.L."/>
            <person name="Delehaunty K."/>
            <person name="Do C.B."/>
            <person name="Ebling H."/>
            <person name="Edwards K."/>
            <person name="Eickbush T."/>
            <person name="Evans J.D."/>
            <person name="Filipski A."/>
            <person name="Findeiss S."/>
            <person name="Freyhult E."/>
            <person name="Fulton L."/>
            <person name="Fulton R."/>
            <person name="Garcia A.C."/>
            <person name="Gardiner A."/>
            <person name="Garfield D.A."/>
            <person name="Garvin B.E."/>
            <person name="Gibson G."/>
            <person name="Gilbert D."/>
            <person name="Gnerre S."/>
            <person name="Godfrey J."/>
            <person name="Good R."/>
            <person name="Gotea V."/>
            <person name="Gravely B."/>
            <person name="Greenberg A.J."/>
            <person name="Griffiths-Jones S."/>
            <person name="Gross S."/>
            <person name="Guigo R."/>
            <person name="Gustafson E.A."/>
            <person name="Haerty W."/>
            <person name="Hahn M.W."/>
            <person name="Halligan D.L."/>
            <person name="Halpern A.L."/>
            <person name="Halter G.M."/>
            <person name="Han M.V."/>
            <person name="Heger A."/>
            <person name="Hillier L."/>
            <person name="Hinrichs A.S."/>
            <person name="Holmes I."/>
            <person name="Hoskins R.A."/>
            <person name="Hubisz M.J."/>
            <person name="Hultmark D."/>
            <person name="Huntley M.A."/>
            <person name="Jaffe D.B."/>
            <person name="Jagadeeshan S."/>
            <person name="Jeck W.R."/>
            <person name="Johnson J."/>
            <person name="Jones C.D."/>
            <person name="Jordan W.C."/>
            <person name="Karpen G.H."/>
            <person name="Kataoka E."/>
            <person name="Keightley P.D."/>
            <person name="Kheradpour P."/>
            <person name="Kirkness E.F."/>
            <person name="Koerich L.B."/>
            <person name="Kristiansen K."/>
            <person name="Kudrna D."/>
            <person name="Kulathinal R.J."/>
            <person name="Kumar S."/>
            <person name="Kwok R."/>
            <person name="Lander E."/>
            <person name="Langley C.H."/>
            <person name="Lapoint R."/>
            <person name="Lazzaro B.P."/>
            <person name="Lee S.J."/>
            <person name="Levesque L."/>
            <person name="Li R."/>
            <person name="Lin C.F."/>
            <person name="Lin M.F."/>
            <person name="Lindblad-Toh K."/>
            <person name="Llopart A."/>
            <person name="Long M."/>
            <person name="Low L."/>
            <person name="Lozovsky E."/>
            <person name="Lu J."/>
            <person name="Luo M."/>
            <person name="Machado C.A."/>
            <person name="Makalowski W."/>
            <person name="Marzo M."/>
            <person name="Matsuda M."/>
            <person name="Matzkin L."/>
            <person name="McAllister B."/>
            <person name="McBride C.S."/>
            <person name="McKernan B."/>
            <person name="McKernan K."/>
            <person name="Mendez-Lago M."/>
            <person name="Minx P."/>
            <person name="Mollenhauer M.U."/>
            <person name="Montooth K."/>
            <person name="Mount S.M."/>
            <person name="Mu X."/>
            <person name="Myers E."/>
            <person name="Negre B."/>
            <person name="Newfeld S."/>
            <person name="Nielsen R."/>
            <person name="Noor M.A."/>
            <person name="O'Grady P."/>
            <person name="Pachter L."/>
            <person name="Papaceit M."/>
            <person name="Parisi M.J."/>
            <person name="Parisi M."/>
            <person name="Parts L."/>
            <person name="Pedersen J.S."/>
            <person name="Pesole G."/>
            <person name="Phillippy A.M."/>
            <person name="Ponting C.P."/>
            <person name="Pop M."/>
            <person name="Porcelli D."/>
            <person name="Powell J.R."/>
            <person name="Prohaska S."/>
            <person name="Pruitt K."/>
            <person name="Puig M."/>
            <person name="Quesneville H."/>
            <person name="Ram K.R."/>
            <person name="Rand D."/>
            <person name="Rasmussen M.D."/>
            <person name="Reed L.K."/>
            <person name="Reenan R."/>
            <person name="Reily A."/>
            <person name="Remington K.A."/>
            <person name="Rieger T.T."/>
            <person name="Ritchie M.G."/>
            <person name="Robin C."/>
            <person name="Rogers Y.H."/>
            <person name="Rohde C."/>
            <person name="Rozas J."/>
            <person name="Rubenfield M.J."/>
            <person name="Ruiz A."/>
            <person name="Russo S."/>
            <person name="Salzberg S.L."/>
            <person name="Sanchez-Gracia A."/>
            <person name="Saranga D.J."/>
            <person name="Sato H."/>
            <person name="Schaeffer S.W."/>
            <person name="Schatz M.C."/>
            <person name="Schlenke T."/>
            <person name="Schwartz R."/>
            <person name="Segarra C."/>
            <person name="Singh R.S."/>
            <person name="Sirot L."/>
            <person name="Sirota M."/>
            <person name="Sisneros N.B."/>
            <person name="Smith C.D."/>
            <person name="Smith T.F."/>
            <person name="Spieth J."/>
            <person name="Stage D.E."/>
            <person name="Stark A."/>
            <person name="Stephan W."/>
            <person name="Strausberg R.L."/>
            <person name="Strempel S."/>
            <person name="Sturgill D."/>
            <person name="Sutton G."/>
            <person name="Sutton G.G."/>
            <person name="Tao W."/>
            <person name="Teichmann S."/>
            <person name="Tobari Y.N."/>
            <person name="Tomimura Y."/>
            <person name="Tsolas J.M."/>
            <person name="Valente V.L."/>
            <person name="Venter E."/>
            <person name="Venter J.C."/>
            <person name="Vicario S."/>
            <person name="Vieira F.G."/>
            <person name="Vilella A.J."/>
            <person name="Villasante A."/>
            <person name="Walenz B."/>
            <person name="Wang J."/>
            <person name="Wasserman M."/>
            <person name="Watts T."/>
            <person name="Wilson D."/>
            <person name="Wilson R.K."/>
            <person name="Wing R.A."/>
            <person name="Wolfner M.F."/>
            <person name="Wong A."/>
            <person name="Wong G.K."/>
            <person name="Wu C.I."/>
            <person name="Wu G."/>
            <person name="Yamamoto D."/>
            <person name="Yang H.P."/>
            <person name="Yang S.P."/>
            <person name="Yorke J.A."/>
            <person name="Yoshida K."/>
            <person name="Zdobnov E."/>
            <person name="Zhang P."/>
            <person name="Zhang Y."/>
            <person name="Zimin A.V."/>
            <person name="Baldwin J."/>
            <person name="Abdouelleil A."/>
            <person name="Abdulkadir J."/>
            <person name="Abebe A."/>
            <person name="Abera B."/>
            <person name="Abreu J."/>
            <person name="Acer S.C."/>
            <person name="Aftuck L."/>
            <person name="Alexander A."/>
            <person name="An P."/>
            <person name="Anderson E."/>
            <person name="Anderson S."/>
            <person name="Arachi H."/>
            <person name="Azer M."/>
            <person name="Bachantsang P."/>
            <person name="Barry A."/>
            <person name="Bayul T."/>
            <person name="Berlin A."/>
            <person name="Bessette D."/>
            <person name="Bloom T."/>
            <person name="Blye J."/>
            <person name="Boguslavskiy L."/>
            <person name="Bonnet C."/>
            <person name="Boukhgalter B."/>
            <person name="Bourzgui I."/>
            <person name="Brown A."/>
            <person name="Cahill P."/>
            <person name="Channer S."/>
            <person name="Cheshatsang Y."/>
            <person name="Chuda L."/>
            <person name="Citroen M."/>
            <person name="Collymore A."/>
            <person name="Cooke P."/>
            <person name="Costello M."/>
            <person name="D'Aco K."/>
            <person name="Daza R."/>
            <person name="De Haan G."/>
            <person name="DeGray S."/>
            <person name="DeMaso C."/>
            <person name="Dhargay N."/>
            <person name="Dooley K."/>
            <person name="Dooley E."/>
            <person name="Doricent M."/>
            <person name="Dorje P."/>
            <person name="Dorjee K."/>
            <person name="Dupes A."/>
            <person name="Elong R."/>
            <person name="Falk J."/>
            <person name="Farina A."/>
            <person name="Faro S."/>
            <person name="Ferguson D."/>
            <person name="Fisher S."/>
            <person name="Foley C.D."/>
            <person name="Franke A."/>
            <person name="Friedrich D."/>
            <person name="Gadbois L."/>
            <person name="Gearin G."/>
            <person name="Gearin C.R."/>
            <person name="Giannoukos G."/>
            <person name="Goode T."/>
            <person name="Graham J."/>
            <person name="Grandbois E."/>
            <person name="Grewal S."/>
            <person name="Gyaltsen K."/>
            <person name="Hafez N."/>
            <person name="Hagos B."/>
            <person name="Hall J."/>
            <person name="Henson C."/>
            <person name="Hollinger A."/>
            <person name="Honan T."/>
            <person name="Huard M.D."/>
            <person name="Hughes L."/>
            <person name="Hurhula B."/>
            <person name="Husby M.E."/>
            <person name="Kamat A."/>
            <person name="Kanga B."/>
            <person name="Kashin S."/>
            <person name="Khazanovich D."/>
            <person name="Kisner P."/>
            <person name="Lance K."/>
            <person name="Lara M."/>
            <person name="Lee W."/>
            <person name="Lennon N."/>
            <person name="Letendre F."/>
            <person name="LeVine R."/>
            <person name="Lipovsky A."/>
            <person name="Liu X."/>
            <person name="Liu J."/>
            <person name="Liu S."/>
            <person name="Lokyitsang T."/>
            <person name="Lokyitsang Y."/>
            <person name="Lubonja R."/>
            <person name="Lui A."/>
            <person name="MacDonald P."/>
            <person name="Magnisalis V."/>
            <person name="Maru K."/>
            <person name="Matthews C."/>
            <person name="McCusker W."/>
            <person name="McDonough S."/>
            <person name="Mehta T."/>
            <person name="Meldrim J."/>
            <person name="Meneus L."/>
            <person name="Mihai O."/>
            <person name="Mihalev A."/>
            <person name="Mihova T."/>
            <person name="Mittelman R."/>
            <person name="Mlenga V."/>
            <person name="Montmayeur A."/>
            <person name="Mulrain L."/>
            <person name="Navidi A."/>
            <person name="Naylor J."/>
            <person name="Negash T."/>
            <person name="Nguyen T."/>
            <person name="Nguyen N."/>
            <person name="Nicol R."/>
            <person name="Norbu C."/>
            <person name="Norbu N."/>
            <person name="Novod N."/>
            <person name="O'Neill B."/>
            <person name="Osman S."/>
            <person name="Markiewicz E."/>
            <person name="Oyono O.L."/>
            <person name="Patti C."/>
            <person name="Phunkhang P."/>
            <person name="Pierre F."/>
            <person name="Priest M."/>
            <person name="Raghuraman S."/>
            <person name="Rege F."/>
            <person name="Reyes R."/>
            <person name="Rise C."/>
            <person name="Rogov P."/>
            <person name="Ross K."/>
            <person name="Ryan E."/>
            <person name="Settipalli S."/>
            <person name="Shea T."/>
            <person name="Sherpa N."/>
            <person name="Shi L."/>
            <person name="Shih D."/>
            <person name="Sparrow T."/>
            <person name="Spaulding J."/>
            <person name="Stalker J."/>
            <person name="Stange-Thomann N."/>
            <person name="Stavropoulos S."/>
            <person name="Stone C."/>
            <person name="Strader C."/>
            <person name="Tesfaye S."/>
            <person name="Thomson T."/>
            <person name="Thoulutsang Y."/>
            <person name="Thoulutsang D."/>
            <person name="Topham K."/>
            <person name="Topping I."/>
            <person name="Tsamla T."/>
            <person name="Vassiliev H."/>
            <person name="Vo A."/>
            <person name="Wangchuk T."/>
            <person name="Wangdi T."/>
            <person name="Weiand M."/>
            <person name="Wilkinson J."/>
            <person name="Wilson A."/>
            <person name="Yadav S."/>
            <person name="Young G."/>
            <person name="Yu Q."/>
            <person name="Zembek L."/>
            <person name="Zhong D."/>
            <person name="Zimmer A."/>
            <person name="Zwirko Z."/>
            <person name="Jaffe D.B."/>
            <person name="Alvarez P."/>
            <person name="Brockman W."/>
            <person name="Butler J."/>
            <person name="Chin C."/>
            <person name="Gnerre S."/>
            <person name="Grabherr M."/>
            <person name="Kleber M."/>
            <person name="Mauceli E."/>
            <person name="MacCallum I."/>
        </authorList>
    </citation>
    <scope>NUCLEOTIDE SEQUENCE [LARGE SCALE GENOMIC DNA]</scope>
    <source>
        <strain evidence="4">Tucson 14024-0371.13</strain>
    </source>
</reference>
<dbReference type="PANTHER" id="PTHR21391:SF0">
    <property type="entry name" value="AT04489P-RELATED"/>
    <property type="match status" value="1"/>
</dbReference>
<dbReference type="STRING" id="7217.B3M6H2"/>
<dbReference type="KEGG" id="dan:6506366"/>
<dbReference type="PANTHER" id="PTHR21391">
    <property type="entry name" value="AT04489P-RELATED"/>
    <property type="match status" value="1"/>
</dbReference>
<dbReference type="PhylomeDB" id="B3M6H2"/>
<dbReference type="SUPFAM" id="SSF48452">
    <property type="entry name" value="TPR-like"/>
    <property type="match status" value="1"/>
</dbReference>
<evidence type="ECO:0000313" key="3">
    <source>
        <dbReference type="EMBL" id="EDV40821.1"/>
    </source>
</evidence>
<feature type="coiled-coil region" evidence="2">
    <location>
        <begin position="503"/>
        <end position="530"/>
    </location>
</feature>
<dbReference type="FunCoup" id="B3M6H2">
    <property type="interactions" value="33"/>
</dbReference>
<keyword evidence="2" id="KW-0175">Coiled coil</keyword>
<accession>B3M6H2</accession>
<dbReference type="InterPro" id="IPR019734">
    <property type="entry name" value="TPR_rpt"/>
</dbReference>
<dbReference type="EMBL" id="CH902618">
    <property type="protein sequence ID" value="EDV40821.1"/>
    <property type="molecule type" value="Genomic_DNA"/>
</dbReference>
<evidence type="ECO:0000256" key="2">
    <source>
        <dbReference type="SAM" id="Coils"/>
    </source>
</evidence>
<dbReference type="AlphaFoldDB" id="B3M6H2"/>
<sequence length="587" mass="68148">MTSIITDAPQASGIAEAIPVWKKVDWSPEIEQGIYRDWGSYYSRRRRENLGMHYFDKAMQLSPNDHVTLWLRSQSRRRNALPALALSDSLQAQRILKSMNQDNALVNLEVCDALYELNEFAKSKAELHNNARLFTGNKSKIFERRLVVVDDTINDACGPAMTEFLRENEAICQFVREKEQRELKTKVDVRPLWKILKDQGKCDVLSIPEIDEELLSPLEVARRARAFDVFNQMFIDRSWVDVVFLKHIRNDPGLLLGQCKNSSEFLKTTTSKKYAEVKTFLKMLEARSPMFYVRHKKFTNPQLMEKFRQHYLYRVQYQTRRNMITVLRSIKFLRKSNNVAKLSAYVEEVMGNYVVLKTNRTMPWKFEFLNEVYNTLALAHTDQLWVPKNFRFQQKNALLRLLHFPVDKSLDVPTFVFGDRTTHQSSDLTDPALVKSRKAISRFEKRLVFAKYSIEKAYLMHQIGVAHLQSNRFDECCFAARKGIQEAKLCNNNVWRLLCVLLIIKANAALHKIERTREALENALKIAERLGSSQLMKYLYGCVSCNEEEFVIKKQSISAATSRRDSKVSMHSLGSELASTRKSLVKS</sequence>
<organism evidence="3 4">
    <name type="scientific">Drosophila ananassae</name>
    <name type="common">Fruit fly</name>
    <dbReference type="NCBI Taxonomy" id="7217"/>
    <lineage>
        <taxon>Eukaryota</taxon>
        <taxon>Metazoa</taxon>
        <taxon>Ecdysozoa</taxon>
        <taxon>Arthropoda</taxon>
        <taxon>Hexapoda</taxon>
        <taxon>Insecta</taxon>
        <taxon>Pterygota</taxon>
        <taxon>Neoptera</taxon>
        <taxon>Endopterygota</taxon>
        <taxon>Diptera</taxon>
        <taxon>Brachycera</taxon>
        <taxon>Muscomorpha</taxon>
        <taxon>Ephydroidea</taxon>
        <taxon>Drosophilidae</taxon>
        <taxon>Drosophila</taxon>
        <taxon>Sophophora</taxon>
    </lineage>
</organism>
<keyword evidence="4" id="KW-1185">Reference proteome</keyword>
<dbReference type="OrthoDB" id="7752111at2759"/>
<dbReference type="GeneID" id="6506366"/>
<protein>
    <submittedName>
        <fullName evidence="3">Uncharacterized protein</fullName>
    </submittedName>
</protein>
<dbReference type="eggNOG" id="ENOG502S15H">
    <property type="taxonomic scope" value="Eukaryota"/>
</dbReference>
<dbReference type="Proteomes" id="UP000007801">
    <property type="component" value="Unassembled WGS sequence"/>
</dbReference>
<dbReference type="InterPro" id="IPR011990">
    <property type="entry name" value="TPR-like_helical_dom_sf"/>
</dbReference>
<evidence type="ECO:0000256" key="1">
    <source>
        <dbReference type="PROSITE-ProRule" id="PRU00339"/>
    </source>
</evidence>
<proteinExistence type="predicted"/>
<name>B3M6H2_DROAN</name>
<evidence type="ECO:0000313" key="4">
    <source>
        <dbReference type="Proteomes" id="UP000007801"/>
    </source>
</evidence>